<dbReference type="Proteomes" id="UP000290189">
    <property type="component" value="Unassembled WGS sequence"/>
</dbReference>
<dbReference type="Pfam" id="PF01920">
    <property type="entry name" value="Prefoldin_2"/>
    <property type="match status" value="1"/>
</dbReference>
<evidence type="ECO:0000313" key="5">
    <source>
        <dbReference type="EMBL" id="CEO99747.1"/>
    </source>
</evidence>
<dbReference type="STRING" id="37360.A0A0G4IWX8"/>
<name>A0A0G4IWX8_PLABS</name>
<dbReference type="GO" id="GO:0006457">
    <property type="term" value="P:protein folding"/>
    <property type="evidence" value="ECO:0007669"/>
    <property type="project" value="UniProtKB-UniRule"/>
</dbReference>
<dbReference type="InterPro" id="IPR016661">
    <property type="entry name" value="PFDN4"/>
</dbReference>
<evidence type="ECO:0000313" key="7">
    <source>
        <dbReference type="Proteomes" id="UP000039324"/>
    </source>
</evidence>
<evidence type="ECO:0000256" key="1">
    <source>
        <dbReference type="ARBA" id="ARBA00008045"/>
    </source>
</evidence>
<keyword evidence="2 3" id="KW-0143">Chaperone</keyword>
<gene>
    <name evidence="5" type="ORF">PBRA_007481</name>
    <name evidence="6" type="ORF">PLBR_LOCUS4305</name>
</gene>
<sequence length="138" mass="15240">MATKAGLGRGGAEPTNPDVTWDDQKRINRFGQLNLKMDELKDQLKKQKENLENLNDAASALEMVMDDNDVLLRYGSVYVQGSEDAGNAFVERLQGKSRAEIADSELAMAAITDEMMKLKAILYAKFGNSINLETNPEA</sequence>
<dbReference type="GO" id="GO:0051082">
    <property type="term" value="F:unfolded protein binding"/>
    <property type="evidence" value="ECO:0007669"/>
    <property type="project" value="InterPro"/>
</dbReference>
<dbReference type="PANTHER" id="PTHR21100">
    <property type="entry name" value="PREFOLDIN SUBUNIT 4"/>
    <property type="match status" value="1"/>
</dbReference>
<dbReference type="InterPro" id="IPR002777">
    <property type="entry name" value="PFD_beta-like"/>
</dbReference>
<reference evidence="5 7" key="1">
    <citation type="submission" date="2015-02" db="EMBL/GenBank/DDBJ databases">
        <authorList>
            <person name="Chooi Y.-H."/>
        </authorList>
    </citation>
    <scope>NUCLEOTIDE SEQUENCE [LARGE SCALE GENOMIC DNA]</scope>
    <source>
        <strain evidence="5">E3</strain>
    </source>
</reference>
<organism evidence="5 7">
    <name type="scientific">Plasmodiophora brassicae</name>
    <name type="common">Clubroot disease agent</name>
    <dbReference type="NCBI Taxonomy" id="37360"/>
    <lineage>
        <taxon>Eukaryota</taxon>
        <taxon>Sar</taxon>
        <taxon>Rhizaria</taxon>
        <taxon>Endomyxa</taxon>
        <taxon>Phytomyxea</taxon>
        <taxon>Plasmodiophorida</taxon>
        <taxon>Plasmodiophoridae</taxon>
        <taxon>Plasmodiophora</taxon>
    </lineage>
</organism>
<dbReference type="OMA" id="NARMDEF"/>
<comment type="subunit">
    <text evidence="3">Heterohexamer of two PFD-alpha type and four PFD-beta type subunits.</text>
</comment>
<proteinExistence type="inferred from homology"/>
<evidence type="ECO:0000313" key="8">
    <source>
        <dbReference type="Proteomes" id="UP000290189"/>
    </source>
</evidence>
<accession>A0A0G4IWX8</accession>
<protein>
    <recommendedName>
        <fullName evidence="3">Prefoldin subunit 4</fullName>
    </recommendedName>
</protein>
<dbReference type="CDD" id="cd23165">
    <property type="entry name" value="Prefoldin_4"/>
    <property type="match status" value="1"/>
</dbReference>
<evidence type="ECO:0000256" key="3">
    <source>
        <dbReference type="PIRNR" id="PIRNR016477"/>
    </source>
</evidence>
<dbReference type="OrthoDB" id="10250441at2759"/>
<dbReference type="PIRSF" id="PIRSF016477">
    <property type="entry name" value="Prefoldin_subunit_4"/>
    <property type="match status" value="1"/>
</dbReference>
<keyword evidence="7" id="KW-1185">Reference proteome</keyword>
<comment type="similarity">
    <text evidence="1 3">Belongs to the prefoldin subunit beta family.</text>
</comment>
<geneLocation type="mitochondrion" evidence="6"/>
<keyword evidence="4" id="KW-0175">Coiled coil</keyword>
<dbReference type="EMBL" id="OVEO01000007">
    <property type="protein sequence ID" value="SPQ97090.1"/>
    <property type="molecule type" value="Genomic_DNA"/>
</dbReference>
<dbReference type="GO" id="GO:0005737">
    <property type="term" value="C:cytoplasm"/>
    <property type="evidence" value="ECO:0007669"/>
    <property type="project" value="TreeGrafter"/>
</dbReference>
<dbReference type="PANTHER" id="PTHR21100:SF9">
    <property type="entry name" value="PREFOLDIN SUBUNIT 4"/>
    <property type="match status" value="1"/>
</dbReference>
<dbReference type="Proteomes" id="UP000039324">
    <property type="component" value="Unassembled WGS sequence"/>
</dbReference>
<reference evidence="6 8" key="2">
    <citation type="submission" date="2018-03" db="EMBL/GenBank/DDBJ databases">
        <authorList>
            <person name="Fogelqvist J."/>
        </authorList>
    </citation>
    <scope>NUCLEOTIDE SEQUENCE [LARGE SCALE GENOMIC DNA]</scope>
</reference>
<comment type="function">
    <text evidence="3">Binds specifically to cytosolic chaperonin (c-CPN) and transfers target proteins to it. Binds to nascent polypeptide chain and promotes folding in an environment in which there are many competing pathways for nonnative proteins.</text>
</comment>
<feature type="coiled-coil region" evidence="4">
    <location>
        <begin position="30"/>
        <end position="64"/>
    </location>
</feature>
<keyword evidence="6" id="KW-0496">Mitochondrion</keyword>
<evidence type="ECO:0000256" key="2">
    <source>
        <dbReference type="ARBA" id="ARBA00023186"/>
    </source>
</evidence>
<evidence type="ECO:0000313" key="6">
    <source>
        <dbReference type="EMBL" id="SPQ97090.1"/>
    </source>
</evidence>
<dbReference type="EMBL" id="CDSF01000093">
    <property type="protein sequence ID" value="CEO99747.1"/>
    <property type="molecule type" value="Genomic_DNA"/>
</dbReference>
<dbReference type="AlphaFoldDB" id="A0A0G4IWX8"/>
<evidence type="ECO:0000256" key="4">
    <source>
        <dbReference type="SAM" id="Coils"/>
    </source>
</evidence>
<dbReference type="GO" id="GO:0016272">
    <property type="term" value="C:prefoldin complex"/>
    <property type="evidence" value="ECO:0007669"/>
    <property type="project" value="UniProtKB-UniRule"/>
</dbReference>